<comment type="caution">
    <text evidence="2">The sequence shown here is derived from an EMBL/GenBank/DDBJ whole genome shotgun (WGS) entry which is preliminary data.</text>
</comment>
<dbReference type="InterPro" id="IPR021235">
    <property type="entry name" value="DUF2637"/>
</dbReference>
<gene>
    <name evidence="2" type="ORF">ACFPRH_35405</name>
</gene>
<feature type="region of interest" description="Disordered" evidence="1">
    <location>
        <begin position="163"/>
        <end position="214"/>
    </location>
</feature>
<evidence type="ECO:0000256" key="1">
    <source>
        <dbReference type="SAM" id="MobiDB-lite"/>
    </source>
</evidence>
<dbReference type="Proteomes" id="UP001596160">
    <property type="component" value="Unassembled WGS sequence"/>
</dbReference>
<feature type="compositionally biased region" description="Low complexity" evidence="1">
    <location>
        <begin position="337"/>
        <end position="368"/>
    </location>
</feature>
<dbReference type="EMBL" id="JBHSKP010000058">
    <property type="protein sequence ID" value="MFC5157013.1"/>
    <property type="molecule type" value="Genomic_DNA"/>
</dbReference>
<organism evidence="2 3">
    <name type="scientific">Streptomyces amakusaensis</name>
    <dbReference type="NCBI Taxonomy" id="67271"/>
    <lineage>
        <taxon>Bacteria</taxon>
        <taxon>Bacillati</taxon>
        <taxon>Actinomycetota</taxon>
        <taxon>Actinomycetes</taxon>
        <taxon>Kitasatosporales</taxon>
        <taxon>Streptomycetaceae</taxon>
        <taxon>Streptomyces</taxon>
    </lineage>
</organism>
<sequence>MSRKKLEAAGPPGSAARMRVELVAADQFISFMTWGVAAGMIVWSMLNATPYVREHLAPGWENTAFVLPLMVDLAFVGALRADEIASRYGISGGRWAAALRLFTGAASVFLNVGSSAEKHDWTGVAQHLVAPVVLVLVAEAGPAYRRRLTARLEETELEEAAKATAARQVEEQEAERRRRQQREEEERRRQQQRDDADRKAAQERADSDRERRQRRDDELFALDLEEKRESARAARAAAHNRADGTTAHRHDGTTAPVPAPQPRPAAGAPVATGHAPAAPVRVPVALVASTPHTGVPAPQARTGADNRPAVAPTADPGATAADNPTTAPVPPRTDRSAAFARVAEPAAAAPRQPAPAAVSAAATNPARVTARVDERQEDEAATPAHSQIWERPAPVPAAGPVKDWDLPGLPADCAPGRKPDLLTETQAHARIRYGHANGWAQRRVATFAGRSPSTVHKHMKALDVQ</sequence>
<accession>A0ABW0ATL7</accession>
<keyword evidence="3" id="KW-1185">Reference proteome</keyword>
<feature type="compositionally biased region" description="Basic and acidic residues" evidence="1">
    <location>
        <begin position="168"/>
        <end position="214"/>
    </location>
</feature>
<feature type="compositionally biased region" description="Basic and acidic residues" evidence="1">
    <location>
        <begin position="240"/>
        <end position="252"/>
    </location>
</feature>
<feature type="region of interest" description="Disordered" evidence="1">
    <location>
        <begin position="230"/>
        <end position="275"/>
    </location>
</feature>
<protein>
    <submittedName>
        <fullName evidence="2">DUF2637 domain-containing protein</fullName>
    </submittedName>
</protein>
<evidence type="ECO:0000313" key="2">
    <source>
        <dbReference type="EMBL" id="MFC5157013.1"/>
    </source>
</evidence>
<dbReference type="RefSeq" id="WP_344486773.1">
    <property type="nucleotide sequence ID" value="NZ_BAAASB010000049.1"/>
</dbReference>
<dbReference type="Pfam" id="PF10935">
    <property type="entry name" value="DUF2637"/>
    <property type="match status" value="1"/>
</dbReference>
<proteinExistence type="predicted"/>
<name>A0ABW0ATL7_9ACTN</name>
<feature type="region of interest" description="Disordered" evidence="1">
    <location>
        <begin position="290"/>
        <end position="400"/>
    </location>
</feature>
<evidence type="ECO:0000313" key="3">
    <source>
        <dbReference type="Proteomes" id="UP001596160"/>
    </source>
</evidence>
<feature type="compositionally biased region" description="Low complexity" evidence="1">
    <location>
        <begin position="308"/>
        <end position="326"/>
    </location>
</feature>
<reference evidence="3" key="1">
    <citation type="journal article" date="2019" name="Int. J. Syst. Evol. Microbiol.">
        <title>The Global Catalogue of Microorganisms (GCM) 10K type strain sequencing project: providing services to taxonomists for standard genome sequencing and annotation.</title>
        <authorList>
            <consortium name="The Broad Institute Genomics Platform"/>
            <consortium name="The Broad Institute Genome Sequencing Center for Infectious Disease"/>
            <person name="Wu L."/>
            <person name="Ma J."/>
        </authorList>
    </citation>
    <scope>NUCLEOTIDE SEQUENCE [LARGE SCALE GENOMIC DNA]</scope>
    <source>
        <strain evidence="3">PCU 266</strain>
    </source>
</reference>
<feature type="compositionally biased region" description="Low complexity" evidence="1">
    <location>
        <begin position="264"/>
        <end position="275"/>
    </location>
</feature>